<keyword evidence="2" id="KW-1185">Reference proteome</keyword>
<organism evidence="1 2">
    <name type="scientific">Eleusine coracana subsp. coracana</name>
    <dbReference type="NCBI Taxonomy" id="191504"/>
    <lineage>
        <taxon>Eukaryota</taxon>
        <taxon>Viridiplantae</taxon>
        <taxon>Streptophyta</taxon>
        <taxon>Embryophyta</taxon>
        <taxon>Tracheophyta</taxon>
        <taxon>Spermatophyta</taxon>
        <taxon>Magnoliopsida</taxon>
        <taxon>Liliopsida</taxon>
        <taxon>Poales</taxon>
        <taxon>Poaceae</taxon>
        <taxon>PACMAD clade</taxon>
        <taxon>Chloridoideae</taxon>
        <taxon>Cynodonteae</taxon>
        <taxon>Eleusininae</taxon>
        <taxon>Eleusine</taxon>
    </lineage>
</organism>
<dbReference type="EMBL" id="BQKI01000075">
    <property type="protein sequence ID" value="GJN21747.1"/>
    <property type="molecule type" value="Genomic_DNA"/>
</dbReference>
<gene>
    <name evidence="1" type="primary">gb09259</name>
    <name evidence="1" type="ORF">PR202_gb09259</name>
</gene>
<dbReference type="Proteomes" id="UP001054889">
    <property type="component" value="Unassembled WGS sequence"/>
</dbReference>
<dbReference type="AlphaFoldDB" id="A0AAV5EGU5"/>
<protein>
    <recommendedName>
        <fullName evidence="3">Secreted protein</fullName>
    </recommendedName>
</protein>
<dbReference type="PROSITE" id="PS51257">
    <property type="entry name" value="PROKAR_LIPOPROTEIN"/>
    <property type="match status" value="1"/>
</dbReference>
<evidence type="ECO:0008006" key="3">
    <source>
        <dbReference type="Google" id="ProtNLM"/>
    </source>
</evidence>
<proteinExistence type="predicted"/>
<reference evidence="1" key="2">
    <citation type="submission" date="2021-12" db="EMBL/GenBank/DDBJ databases">
        <title>Resequencing data analysis of finger millet.</title>
        <authorList>
            <person name="Hatakeyama M."/>
            <person name="Aluri S."/>
            <person name="Balachadran M.T."/>
            <person name="Sivarajan S.R."/>
            <person name="Poveda L."/>
            <person name="Shimizu-Inatsugi R."/>
            <person name="Schlapbach R."/>
            <person name="Sreeman S.M."/>
            <person name="Shimizu K.K."/>
        </authorList>
    </citation>
    <scope>NUCLEOTIDE SEQUENCE</scope>
</reference>
<evidence type="ECO:0000313" key="2">
    <source>
        <dbReference type="Proteomes" id="UP001054889"/>
    </source>
</evidence>
<evidence type="ECO:0000313" key="1">
    <source>
        <dbReference type="EMBL" id="GJN21747.1"/>
    </source>
</evidence>
<sequence>MRVRILPCRRGVLVVVVVVGCLLGGGGRDGHRTWGRENALFDLPDLLLDLQNGLWSSPLWAAAAEEEEYDAGDVAGLHEPLLWADDQCWLLGAAAPVRPD</sequence>
<accession>A0AAV5EGU5</accession>
<name>A0AAV5EGU5_ELECO</name>
<comment type="caution">
    <text evidence="1">The sequence shown here is derived from an EMBL/GenBank/DDBJ whole genome shotgun (WGS) entry which is preliminary data.</text>
</comment>
<reference evidence="1" key="1">
    <citation type="journal article" date="2018" name="DNA Res.">
        <title>Multiple hybrid de novo genome assembly of finger millet, an orphan allotetraploid crop.</title>
        <authorList>
            <person name="Hatakeyama M."/>
            <person name="Aluri S."/>
            <person name="Balachadran M.T."/>
            <person name="Sivarajan S.R."/>
            <person name="Patrignani A."/>
            <person name="Gruter S."/>
            <person name="Poveda L."/>
            <person name="Shimizu-Inatsugi R."/>
            <person name="Baeten J."/>
            <person name="Francoijs K.J."/>
            <person name="Nataraja K.N."/>
            <person name="Reddy Y.A.N."/>
            <person name="Phadnis S."/>
            <person name="Ravikumar R.L."/>
            <person name="Schlapbach R."/>
            <person name="Sreeman S.M."/>
            <person name="Shimizu K.K."/>
        </authorList>
    </citation>
    <scope>NUCLEOTIDE SEQUENCE</scope>
</reference>